<keyword evidence="1" id="KW-0472">Membrane</keyword>
<feature type="transmembrane region" description="Helical" evidence="1">
    <location>
        <begin position="5"/>
        <end position="21"/>
    </location>
</feature>
<gene>
    <name evidence="2" type="ORF">AB406_0625</name>
</gene>
<accession>A0A1S7DR34</accession>
<dbReference type="EMBL" id="CP011859">
    <property type="protein sequence ID" value="AQY21583.1"/>
    <property type="molecule type" value="Genomic_DNA"/>
</dbReference>
<organism evidence="2 3">
    <name type="scientific">Riemerella anatipestifer</name>
    <name type="common">Moraxella anatipestifer</name>
    <dbReference type="NCBI Taxonomy" id="34085"/>
    <lineage>
        <taxon>Bacteria</taxon>
        <taxon>Pseudomonadati</taxon>
        <taxon>Bacteroidota</taxon>
        <taxon>Flavobacteriia</taxon>
        <taxon>Flavobacteriales</taxon>
        <taxon>Weeksellaceae</taxon>
        <taxon>Riemerella</taxon>
    </lineage>
</organism>
<evidence type="ECO:0000256" key="1">
    <source>
        <dbReference type="SAM" id="Phobius"/>
    </source>
</evidence>
<feature type="transmembrane region" description="Helical" evidence="1">
    <location>
        <begin position="33"/>
        <end position="53"/>
    </location>
</feature>
<proteinExistence type="predicted"/>
<dbReference type="AlphaFoldDB" id="A0A1S7DR34"/>
<protein>
    <submittedName>
        <fullName evidence="2">Uncharacterized protein</fullName>
    </submittedName>
</protein>
<dbReference type="Proteomes" id="UP000189883">
    <property type="component" value="Chromosome"/>
</dbReference>
<sequence>MKKQLYLYAILIIVFILYNTVLKVKDGRIDTIINIVFTSVLFLYIAYIAWVILKKMKNR</sequence>
<evidence type="ECO:0000313" key="3">
    <source>
        <dbReference type="Proteomes" id="UP000189883"/>
    </source>
</evidence>
<keyword evidence="1" id="KW-1133">Transmembrane helix</keyword>
<keyword evidence="1" id="KW-0812">Transmembrane</keyword>
<evidence type="ECO:0000313" key="2">
    <source>
        <dbReference type="EMBL" id="AQY21583.1"/>
    </source>
</evidence>
<name>A0A1S7DR34_RIEAN</name>
<reference evidence="2 3" key="1">
    <citation type="submission" date="2015-06" db="EMBL/GenBank/DDBJ databases">
        <title>R. anatipestifer strain HXb2 is the most virulent strain so far, and the genome sequence would help us uncover the pathogenesis.</title>
        <authorList>
            <person name="Hu Q."/>
            <person name="Qi J."/>
            <person name="Bo H."/>
            <person name="Liu G."/>
            <person name="Tao M."/>
            <person name="Ding Y."/>
            <person name="Xue Y."/>
        </authorList>
    </citation>
    <scope>NUCLEOTIDE SEQUENCE [LARGE SCALE GENOMIC DNA]</scope>
    <source>
        <strain evidence="2 3">HXb2</strain>
    </source>
</reference>